<dbReference type="InParanoid" id="A0A0G4GP84"/>
<gene>
    <name evidence="1" type="ORF">Vbra_22364</name>
</gene>
<organism evidence="1 2">
    <name type="scientific">Vitrella brassicaformis (strain CCMP3155)</name>
    <dbReference type="NCBI Taxonomy" id="1169540"/>
    <lineage>
        <taxon>Eukaryota</taxon>
        <taxon>Sar</taxon>
        <taxon>Alveolata</taxon>
        <taxon>Colpodellida</taxon>
        <taxon>Vitrellaceae</taxon>
        <taxon>Vitrella</taxon>
    </lineage>
</organism>
<evidence type="ECO:0000313" key="2">
    <source>
        <dbReference type="Proteomes" id="UP000041254"/>
    </source>
</evidence>
<dbReference type="Proteomes" id="UP000041254">
    <property type="component" value="Unassembled WGS sequence"/>
</dbReference>
<dbReference type="VEuPathDB" id="CryptoDB:Vbra_22364"/>
<name>A0A0G4GP84_VITBC</name>
<accession>A0A0G4GP84</accession>
<protein>
    <submittedName>
        <fullName evidence="1">Uncharacterized protein</fullName>
    </submittedName>
</protein>
<dbReference type="AlphaFoldDB" id="A0A0G4GP84"/>
<reference evidence="1 2" key="1">
    <citation type="submission" date="2014-11" db="EMBL/GenBank/DDBJ databases">
        <authorList>
            <person name="Zhu J."/>
            <person name="Qi W."/>
            <person name="Song R."/>
        </authorList>
    </citation>
    <scope>NUCLEOTIDE SEQUENCE [LARGE SCALE GENOMIC DNA]</scope>
</reference>
<keyword evidence="2" id="KW-1185">Reference proteome</keyword>
<evidence type="ECO:0000313" key="1">
    <source>
        <dbReference type="EMBL" id="CEM32087.1"/>
    </source>
</evidence>
<dbReference type="PhylomeDB" id="A0A0G4GP84"/>
<proteinExistence type="predicted"/>
<dbReference type="EMBL" id="CDMY01000746">
    <property type="protein sequence ID" value="CEM32087.1"/>
    <property type="molecule type" value="Genomic_DNA"/>
</dbReference>
<sequence length="118" mass="13016">MRRVITFEGSATLNADTSPSHFQTIGDLKTYLYSTGIARGATDAADVVRALGGDDFKHTDDELITDVFGEQGLTKENPFVMKRLVPPPIYNTRGRRSRQSSAASGVWPWWPSGDAVLW</sequence>